<dbReference type="InterPro" id="IPR020828">
    <property type="entry name" value="GlycerAld_3-P_DH_NAD(P)-bd"/>
</dbReference>
<evidence type="ECO:0000256" key="9">
    <source>
        <dbReference type="SAM" id="MobiDB-lite"/>
    </source>
</evidence>
<dbReference type="SUPFAM" id="SSF55347">
    <property type="entry name" value="Glyceraldehyde-3-phosphate dehydrogenase-like, C-terminal domain"/>
    <property type="match status" value="1"/>
</dbReference>
<feature type="region of interest" description="Disordered" evidence="9">
    <location>
        <begin position="424"/>
        <end position="499"/>
    </location>
</feature>
<feature type="compositionally biased region" description="Gly residues" evidence="9">
    <location>
        <begin position="430"/>
        <end position="447"/>
    </location>
</feature>
<keyword evidence="4" id="KW-0560">Oxidoreductase</keyword>
<dbReference type="GO" id="GO:0019253">
    <property type="term" value="P:reductive pentose-phosphate cycle"/>
    <property type="evidence" value="ECO:0007669"/>
    <property type="project" value="UniProtKB-KW"/>
</dbReference>
<feature type="compositionally biased region" description="Basic and acidic residues" evidence="9">
    <location>
        <begin position="582"/>
        <end position="591"/>
    </location>
</feature>
<feature type="compositionally biased region" description="Polar residues" evidence="9">
    <location>
        <begin position="725"/>
        <end position="746"/>
    </location>
</feature>
<dbReference type="Pfam" id="PF00044">
    <property type="entry name" value="Gp_dh_N"/>
    <property type="match status" value="1"/>
</dbReference>
<dbReference type="PANTHER" id="PTHR43148">
    <property type="entry name" value="GLYCERALDEHYDE-3-PHOSPHATE DEHYDROGENASE 2"/>
    <property type="match status" value="1"/>
</dbReference>
<feature type="region of interest" description="Disordered" evidence="9">
    <location>
        <begin position="566"/>
        <end position="600"/>
    </location>
</feature>
<dbReference type="Pfam" id="PF02800">
    <property type="entry name" value="Gp_dh_C"/>
    <property type="match status" value="1"/>
</dbReference>
<dbReference type="FunFam" id="3.30.360.10:FF:000002">
    <property type="entry name" value="Glyceraldehyde-3-phosphate dehydrogenase"/>
    <property type="match status" value="1"/>
</dbReference>
<evidence type="ECO:0000256" key="2">
    <source>
        <dbReference type="ARBA" id="ARBA00007406"/>
    </source>
</evidence>
<feature type="compositionally biased region" description="Polar residues" evidence="9">
    <location>
        <begin position="689"/>
        <end position="698"/>
    </location>
</feature>
<feature type="compositionally biased region" description="Basic residues" evidence="9">
    <location>
        <begin position="566"/>
        <end position="581"/>
    </location>
</feature>
<proteinExistence type="inferred from homology"/>
<evidence type="ECO:0000256" key="4">
    <source>
        <dbReference type="ARBA" id="ARBA00023002"/>
    </source>
</evidence>
<comment type="subunit">
    <text evidence="7">Tetramer of either four A chains (GAPDH 2) or two A and two B chains (GAPDH 1).</text>
</comment>
<dbReference type="CDD" id="cd18126">
    <property type="entry name" value="GAPDH_I_C"/>
    <property type="match status" value="1"/>
</dbReference>
<feature type="region of interest" description="Disordered" evidence="9">
    <location>
        <begin position="632"/>
        <end position="758"/>
    </location>
</feature>
<comment type="similarity">
    <text evidence="2 8">Belongs to the glyceraldehyde-3-phosphate dehydrogenase family.</text>
</comment>
<accession>A0A835LWH3</accession>
<feature type="domain" description="Glyceraldehyde 3-phosphate dehydrogenase NAD(P) binding" evidence="10">
    <location>
        <begin position="81"/>
        <end position="232"/>
    </location>
</feature>
<evidence type="ECO:0000256" key="6">
    <source>
        <dbReference type="ARBA" id="ARBA00052787"/>
    </source>
</evidence>
<name>A0A835LWH3_9MAGN</name>
<dbReference type="NCBIfam" id="TIGR01534">
    <property type="entry name" value="GAPDH-I"/>
    <property type="match status" value="1"/>
</dbReference>
<dbReference type="Gene3D" id="3.40.50.720">
    <property type="entry name" value="NAD(P)-binding Rossmann-like Domain"/>
    <property type="match status" value="1"/>
</dbReference>
<dbReference type="Proteomes" id="UP000631114">
    <property type="component" value="Unassembled WGS sequence"/>
</dbReference>
<organism evidence="11 12">
    <name type="scientific">Coptis chinensis</name>
    <dbReference type="NCBI Taxonomy" id="261450"/>
    <lineage>
        <taxon>Eukaryota</taxon>
        <taxon>Viridiplantae</taxon>
        <taxon>Streptophyta</taxon>
        <taxon>Embryophyta</taxon>
        <taxon>Tracheophyta</taxon>
        <taxon>Spermatophyta</taxon>
        <taxon>Magnoliopsida</taxon>
        <taxon>Ranunculales</taxon>
        <taxon>Ranunculaceae</taxon>
        <taxon>Coptidoideae</taxon>
        <taxon>Coptis</taxon>
    </lineage>
</organism>
<dbReference type="Gene3D" id="3.30.360.10">
    <property type="entry name" value="Dihydrodipicolinate Reductase, domain 2"/>
    <property type="match status" value="1"/>
</dbReference>
<dbReference type="PRINTS" id="PR00078">
    <property type="entry name" value="G3PDHDRGNASE"/>
</dbReference>
<comment type="pathway">
    <text evidence="1">Carbohydrate biosynthesis; Calvin cycle.</text>
</comment>
<dbReference type="InterPro" id="IPR006424">
    <property type="entry name" value="Glyceraldehyde-3-P_DH_1"/>
</dbReference>
<dbReference type="InterPro" id="IPR020830">
    <property type="entry name" value="GlycerAld_3-P_DH_AS"/>
</dbReference>
<dbReference type="InterPro" id="IPR020831">
    <property type="entry name" value="GlycerAld/Erythrose_P_DH"/>
</dbReference>
<evidence type="ECO:0000256" key="8">
    <source>
        <dbReference type="RuleBase" id="RU000397"/>
    </source>
</evidence>
<evidence type="ECO:0000256" key="3">
    <source>
        <dbReference type="ARBA" id="ARBA00022567"/>
    </source>
</evidence>
<dbReference type="GO" id="GO:0047100">
    <property type="term" value="F:glyceraldehyde-3-phosphate dehydrogenase (NADP+) (phosphorylating) activity"/>
    <property type="evidence" value="ECO:0007669"/>
    <property type="project" value="UniProtKB-EC"/>
</dbReference>
<dbReference type="GO" id="GO:0006006">
    <property type="term" value="P:glucose metabolic process"/>
    <property type="evidence" value="ECO:0007669"/>
    <property type="project" value="InterPro"/>
</dbReference>
<evidence type="ECO:0000313" key="12">
    <source>
        <dbReference type="Proteomes" id="UP000631114"/>
    </source>
</evidence>
<keyword evidence="12" id="KW-1185">Reference proteome</keyword>
<evidence type="ECO:0000256" key="7">
    <source>
        <dbReference type="ARBA" id="ARBA00063826"/>
    </source>
</evidence>
<evidence type="ECO:0000313" key="11">
    <source>
        <dbReference type="EMBL" id="KAF9607552.1"/>
    </source>
</evidence>
<feature type="compositionally biased region" description="Low complexity" evidence="9">
    <location>
        <begin position="705"/>
        <end position="718"/>
    </location>
</feature>
<dbReference type="FunFam" id="3.40.50.720:FF:000001">
    <property type="entry name" value="Glyceraldehyde-3-phosphate dehydrogenase"/>
    <property type="match status" value="1"/>
</dbReference>
<dbReference type="EC" id="1.2.1.13" evidence="5"/>
<gene>
    <name evidence="11" type="ORF">IFM89_036914</name>
</gene>
<comment type="catalytic activity">
    <reaction evidence="6">
        <text>D-glyceraldehyde 3-phosphate + phosphate + NADP(+) = (2R)-3-phospho-glyceroyl phosphate + NADPH + H(+)</text>
        <dbReference type="Rhea" id="RHEA:10296"/>
        <dbReference type="ChEBI" id="CHEBI:15378"/>
        <dbReference type="ChEBI" id="CHEBI:43474"/>
        <dbReference type="ChEBI" id="CHEBI:57604"/>
        <dbReference type="ChEBI" id="CHEBI:57783"/>
        <dbReference type="ChEBI" id="CHEBI:58349"/>
        <dbReference type="ChEBI" id="CHEBI:59776"/>
        <dbReference type="EC" id="1.2.1.13"/>
    </reaction>
</comment>
<dbReference type="PROSITE" id="PS00071">
    <property type="entry name" value="GAPDH"/>
    <property type="match status" value="1"/>
</dbReference>
<keyword evidence="3" id="KW-0113">Calvin cycle</keyword>
<dbReference type="CDD" id="cd05214">
    <property type="entry name" value="GAPDH_I_N"/>
    <property type="match status" value="1"/>
</dbReference>
<reference evidence="11 12" key="1">
    <citation type="submission" date="2020-10" db="EMBL/GenBank/DDBJ databases">
        <title>The Coptis chinensis genome and diversification of protoberbering-type alkaloids.</title>
        <authorList>
            <person name="Wang B."/>
            <person name="Shu S."/>
            <person name="Song C."/>
            <person name="Liu Y."/>
        </authorList>
    </citation>
    <scope>NUCLEOTIDE SEQUENCE [LARGE SCALE GENOMIC DNA]</scope>
    <source>
        <strain evidence="11">HL-2020</strain>
        <tissue evidence="11">Leaf</tissue>
    </source>
</reference>
<feature type="compositionally biased region" description="Acidic residues" evidence="9">
    <location>
        <begin position="485"/>
        <end position="498"/>
    </location>
</feature>
<dbReference type="AlphaFoldDB" id="A0A835LWH3"/>
<evidence type="ECO:0000256" key="5">
    <source>
        <dbReference type="ARBA" id="ARBA00039137"/>
    </source>
</evidence>
<dbReference type="OrthoDB" id="1152826at2759"/>
<evidence type="ECO:0000259" key="10">
    <source>
        <dbReference type="SMART" id="SM00846"/>
    </source>
</evidence>
<evidence type="ECO:0000256" key="1">
    <source>
        <dbReference type="ARBA" id="ARBA00005215"/>
    </source>
</evidence>
<protein>
    <recommendedName>
        <fullName evidence="5">glyceraldehyde-3-phosphate dehydrogenase (NADP(+)) (phosphorylating)</fullName>
        <ecNumber evidence="5">1.2.1.13</ecNumber>
    </recommendedName>
</protein>
<dbReference type="GO" id="GO:0051287">
    <property type="term" value="F:NAD binding"/>
    <property type="evidence" value="ECO:0007669"/>
    <property type="project" value="InterPro"/>
</dbReference>
<dbReference type="GO" id="GO:0050661">
    <property type="term" value="F:NADP binding"/>
    <property type="evidence" value="ECO:0007669"/>
    <property type="project" value="InterPro"/>
</dbReference>
<dbReference type="SMART" id="SM00846">
    <property type="entry name" value="Gp_dh_N"/>
    <property type="match status" value="1"/>
</dbReference>
<dbReference type="InterPro" id="IPR036291">
    <property type="entry name" value="NAD(P)-bd_dom_sf"/>
</dbReference>
<comment type="caution">
    <text evidence="11">The sequence shown here is derived from an EMBL/GenBank/DDBJ whole genome shotgun (WGS) entry which is preliminary data.</text>
</comment>
<sequence>MASATFSVAKPSLQATNGKLLSEFSGLRSSSNCMPFPRKSSDDFFSLIAFQTSAVRFILGACENVKVGGNGYKKGVVEAKLKVAINGFGRIGRNFLRCWHGRKDSPLDVIAINDTGGVKQASHLLKYDSTLGIFDAVVKPIFPDIISVDGKEIKVVSSRNPIDLPWKDLGIDLVIEGTGVFVDREGAGRHIQAGAKKVLITAPGKGDIPTYVVGVNADAYDPAEPIISNASCTTNCLAPFVKVLDQKFGIIKGTMTTTHSYTGDQRLLDASHRDLRRARAAALNIVPTSTGAAKAVALVLPSLKGKLNGIALRVPTPNVSVVDLVVQVTKKTFAEEVNAAFRESADNELNGILSVCDEPLVSMDFRCSDVSSTVDSSLTMVMGDDMVKVIACDVASLDHVSDDDELIEVRKKLIELRNAKDKKRVSPGEGVSGGGVGEGEGISGGVGEDVSDVGEGASGGVGEEEEVLEGNNTGDFEDSDYRDSDDYDSPVETNDDGDGVCIKRKKASWPVFDSNIDMKLIEPVLGMRFSSRDELKISDLVSKAYEEFMLPLCAWEKTQFPKLLPPKKIRMPGRPARNRRKDPHEDLDKSRKLSRRGKQMRCSNCKEYGHNKAGCKEPLAEPLVEPVTDVENAIPSNNDVPASLPANEVPSNDVPANLVRQKRGKWYEPGMYDPSMVPKKRKPPKKGTDLQTSTNASSAAPLGTQSSSASSPSQVAAVLKDGATLGTQSSSVGSPSKSTRSQTTVGKKSLCAMANKKG</sequence>
<dbReference type="InterPro" id="IPR020829">
    <property type="entry name" value="GlycerAld_3-P_DH_cat"/>
</dbReference>
<dbReference type="SUPFAM" id="SSF51735">
    <property type="entry name" value="NAD(P)-binding Rossmann-fold domains"/>
    <property type="match status" value="1"/>
</dbReference>
<dbReference type="EMBL" id="JADFTS010000005">
    <property type="protein sequence ID" value="KAF9607552.1"/>
    <property type="molecule type" value="Genomic_DNA"/>
</dbReference>